<name>A0A2P9ADZ8_9HYPH</name>
<evidence type="ECO:0000256" key="1">
    <source>
        <dbReference type="ARBA" id="ARBA00004418"/>
    </source>
</evidence>
<evidence type="ECO:0000313" key="6">
    <source>
        <dbReference type="Proteomes" id="UP000245698"/>
    </source>
</evidence>
<sequence>MIKEQTRQDTALKEIVLAGGALGFNWLPVYVAERQGIFARHGLKVSLKRTGSVEKATSAVKAGGADLAITPPEGAISDTVAGGSLFILAGNVNRLPLTLIANPRFKTIEELRGKRLGTSSMTEGTAIYTREMLSRHGLNYPGDYEFSVVGVHPARWKALQEGTIDAAVQLAPLNFIGVDAGYTDLGEVSDYIPHIAFTALIGDRDWARSHRSEVLALLASLREATELLYDASNDATIARPIVMEVVQTDEIYAQRSLDYMRGKAVFARSLEIPQGAFATTLDLMIKAGLLKASQRDLAAATFDDSFINA</sequence>
<evidence type="ECO:0000313" key="5">
    <source>
        <dbReference type="EMBL" id="SJM29354.1"/>
    </source>
</evidence>
<dbReference type="InterPro" id="IPR015168">
    <property type="entry name" value="SsuA/THI5"/>
</dbReference>
<feature type="domain" description="SsuA/THI5-like" evidence="4">
    <location>
        <begin position="25"/>
        <end position="230"/>
    </location>
</feature>
<dbReference type="Proteomes" id="UP000245698">
    <property type="component" value="Unassembled WGS sequence"/>
</dbReference>
<gene>
    <name evidence="5" type="ORF">BQ8482_111284</name>
</gene>
<dbReference type="AlphaFoldDB" id="A0A2P9ADZ8"/>
<dbReference type="PANTHER" id="PTHR30024:SF47">
    <property type="entry name" value="TAURINE-BINDING PERIPLASMIC PROTEIN"/>
    <property type="match status" value="1"/>
</dbReference>
<dbReference type="EMBL" id="FUIG01000013">
    <property type="protein sequence ID" value="SJM29354.1"/>
    <property type="molecule type" value="Genomic_DNA"/>
</dbReference>
<dbReference type="Gene3D" id="3.40.190.10">
    <property type="entry name" value="Periplasmic binding protein-like II"/>
    <property type="match status" value="2"/>
</dbReference>
<keyword evidence="6" id="KW-1185">Reference proteome</keyword>
<comment type="subcellular location">
    <subcellularLocation>
        <location evidence="1">Periplasm</location>
    </subcellularLocation>
</comment>
<keyword evidence="3" id="KW-0732">Signal</keyword>
<evidence type="ECO:0000259" key="4">
    <source>
        <dbReference type="Pfam" id="PF09084"/>
    </source>
</evidence>
<accession>A0A2P9ADZ8</accession>
<proteinExistence type="inferred from homology"/>
<organism evidence="5 6">
    <name type="scientific">Mesorhizobium delmotii</name>
    <dbReference type="NCBI Taxonomy" id="1631247"/>
    <lineage>
        <taxon>Bacteria</taxon>
        <taxon>Pseudomonadati</taxon>
        <taxon>Pseudomonadota</taxon>
        <taxon>Alphaproteobacteria</taxon>
        <taxon>Hyphomicrobiales</taxon>
        <taxon>Phyllobacteriaceae</taxon>
        <taxon>Mesorhizobium</taxon>
    </lineage>
</organism>
<reference evidence="6" key="1">
    <citation type="submission" date="2016-12" db="EMBL/GenBank/DDBJ databases">
        <authorList>
            <person name="Brunel B."/>
        </authorList>
    </citation>
    <scope>NUCLEOTIDE SEQUENCE [LARGE SCALE GENOMIC DNA]</scope>
</reference>
<dbReference type="RefSeq" id="WP_123146867.1">
    <property type="nucleotide sequence ID" value="NZ_FUIG01000013.1"/>
</dbReference>
<evidence type="ECO:0000256" key="2">
    <source>
        <dbReference type="ARBA" id="ARBA00010742"/>
    </source>
</evidence>
<comment type="similarity">
    <text evidence="2">Belongs to the bacterial solute-binding protein SsuA/TauA family.</text>
</comment>
<dbReference type="PANTHER" id="PTHR30024">
    <property type="entry name" value="ALIPHATIC SULFONATES-BINDING PROTEIN-RELATED"/>
    <property type="match status" value="1"/>
</dbReference>
<protein>
    <submittedName>
        <fullName evidence="5">ABC transporter substrate-binding protein</fullName>
    </submittedName>
</protein>
<dbReference type="Pfam" id="PF09084">
    <property type="entry name" value="NMT1"/>
    <property type="match status" value="1"/>
</dbReference>
<dbReference type="GO" id="GO:0042597">
    <property type="term" value="C:periplasmic space"/>
    <property type="evidence" value="ECO:0007669"/>
    <property type="project" value="UniProtKB-SubCell"/>
</dbReference>
<evidence type="ECO:0000256" key="3">
    <source>
        <dbReference type="ARBA" id="ARBA00022729"/>
    </source>
</evidence>
<dbReference type="SUPFAM" id="SSF53850">
    <property type="entry name" value="Periplasmic binding protein-like II"/>
    <property type="match status" value="1"/>
</dbReference>